<dbReference type="Gene3D" id="3.40.50.300">
    <property type="entry name" value="P-loop containing nucleotide triphosphate hydrolases"/>
    <property type="match status" value="2"/>
</dbReference>
<evidence type="ECO:0000256" key="7">
    <source>
        <dbReference type="SAM" id="MobiDB-lite"/>
    </source>
</evidence>
<sequence length="760" mass="83242">MAGPSIAKELQASFRTALDEARKMRHEYLTLEHLLLALTRESRTREVLKGCGANVKRLQENLTSFLEETVERLPDDVDAEPQQTIGVERVLHRAAMHALSAEQKYIDGGDVLVAMFREEESHALYLLQQEGVTRLDLLNFISHGVSKDGESEGESRPTPAGDDEDGESQKKSPLEAYAVQLNVEAKAGRIDPLIGRDKELERTIQVLCRRRKNNPLYVGEAGVGKTAIAEGLALHITEGRVPEALKNAVVYSLDMGALLAGTKFRGQFEERLKGVLKALQELPDAILFIDEIHTIVGAGATSGGSMDASNLLKPALASGRLRCIGSTTFQEFKASFERDRALSRRFQKIEVDEPSVEDTVKVLEGLRSRYEEHHHVKYGEGALQAAAELAAKHINDRFLPDKAIDVIDEAGAAERLKPEGVRTSVVSAHDVEQVVSKMAKIPAKSVSASEGVQIQNLDKELKGVIYGQDKAIEEMVGAIKLSRSGLRAPEKPIGSFLFSGPTGVGKTELAKQLAQSLGVEFLRFDMSEYSEKHTVSRLIGAPPGYVGFDQGGLLTDAVRKHPYAVLVLDEIEKAHPDLFNILLQVMDHATLTDNNGRKADFRNIILILTTNAGAQEMSTKAMGFGDTSVVVDGSRAKKAIERTFTPEFRNRLDGWILFSGLPPEVILKVVDKEVRLLQKVLDEKKVKLELTPAARAWLAEHGYDPAFGARPMARLVDNILKKPLAEALLFGSLKSGGVARFDVVDDALKLQSEPTEAVPA</sequence>
<dbReference type="Pfam" id="PF00004">
    <property type="entry name" value="AAA"/>
    <property type="match status" value="1"/>
</dbReference>
<dbReference type="InterPro" id="IPR027417">
    <property type="entry name" value="P-loop_NTPase"/>
</dbReference>
<protein>
    <submittedName>
        <fullName evidence="9">ATP-dependent Clp protease ATP-binding subunit ClpA</fullName>
    </submittedName>
</protein>
<dbReference type="InterPro" id="IPR004176">
    <property type="entry name" value="Clp_R_N"/>
</dbReference>
<evidence type="ECO:0000313" key="9">
    <source>
        <dbReference type="EMBL" id="RKH65163.1"/>
    </source>
</evidence>
<dbReference type="GO" id="GO:0008233">
    <property type="term" value="F:peptidase activity"/>
    <property type="evidence" value="ECO:0007669"/>
    <property type="project" value="UniProtKB-KW"/>
</dbReference>
<dbReference type="CDD" id="cd19499">
    <property type="entry name" value="RecA-like_ClpB_Hsp104-like"/>
    <property type="match status" value="1"/>
</dbReference>
<evidence type="ECO:0000256" key="5">
    <source>
        <dbReference type="PROSITE-ProRule" id="PRU01251"/>
    </source>
</evidence>
<dbReference type="InterPro" id="IPR003959">
    <property type="entry name" value="ATPase_AAA_core"/>
</dbReference>
<accession>A0A3A8Q906</accession>
<feature type="compositionally biased region" description="Basic and acidic residues" evidence="7">
    <location>
        <begin position="146"/>
        <end position="155"/>
    </location>
</feature>
<dbReference type="SUPFAM" id="SSF52540">
    <property type="entry name" value="P-loop containing nucleoside triphosphate hydrolases"/>
    <property type="match status" value="2"/>
</dbReference>
<dbReference type="InterPro" id="IPR018368">
    <property type="entry name" value="ClpA/B_CS1"/>
</dbReference>
<dbReference type="InterPro" id="IPR028299">
    <property type="entry name" value="ClpA/B_CS2"/>
</dbReference>
<dbReference type="PROSITE" id="PS00871">
    <property type="entry name" value="CLPAB_2"/>
    <property type="match status" value="1"/>
</dbReference>
<feature type="region of interest" description="Disordered" evidence="7">
    <location>
        <begin position="146"/>
        <end position="171"/>
    </location>
</feature>
<dbReference type="EMBL" id="RAWK01000096">
    <property type="protein sequence ID" value="RKH65163.1"/>
    <property type="molecule type" value="Genomic_DNA"/>
</dbReference>
<dbReference type="InterPro" id="IPR019489">
    <property type="entry name" value="Clp_ATPase_C"/>
</dbReference>
<dbReference type="Gene3D" id="1.10.8.60">
    <property type="match status" value="2"/>
</dbReference>
<evidence type="ECO:0000256" key="6">
    <source>
        <dbReference type="RuleBase" id="RU004432"/>
    </source>
</evidence>
<dbReference type="GO" id="GO:0034605">
    <property type="term" value="P:cellular response to heat"/>
    <property type="evidence" value="ECO:0007669"/>
    <property type="project" value="TreeGrafter"/>
</dbReference>
<dbReference type="GO" id="GO:0043335">
    <property type="term" value="P:protein unfolding"/>
    <property type="evidence" value="ECO:0007669"/>
    <property type="project" value="InterPro"/>
</dbReference>
<keyword evidence="2 6" id="KW-0547">Nucleotide-binding</keyword>
<dbReference type="PROSITE" id="PS51903">
    <property type="entry name" value="CLP_R"/>
    <property type="match status" value="1"/>
</dbReference>
<dbReference type="NCBIfam" id="TIGR02639">
    <property type="entry name" value="ClpA"/>
    <property type="match status" value="1"/>
</dbReference>
<dbReference type="PANTHER" id="PTHR11638">
    <property type="entry name" value="ATP-DEPENDENT CLP PROTEASE"/>
    <property type="match status" value="1"/>
</dbReference>
<evidence type="ECO:0000256" key="4">
    <source>
        <dbReference type="ARBA" id="ARBA00023186"/>
    </source>
</evidence>
<dbReference type="PRINTS" id="PR00300">
    <property type="entry name" value="CLPPROTEASEA"/>
</dbReference>
<dbReference type="GO" id="GO:0005524">
    <property type="term" value="F:ATP binding"/>
    <property type="evidence" value="ECO:0007669"/>
    <property type="project" value="UniProtKB-KW"/>
</dbReference>
<dbReference type="OrthoDB" id="5477619at2"/>
<reference evidence="10" key="1">
    <citation type="submission" date="2018-09" db="EMBL/GenBank/DDBJ databases">
        <authorList>
            <person name="Livingstone P.G."/>
            <person name="Whitworth D.E."/>
        </authorList>
    </citation>
    <scope>NUCLEOTIDE SEQUENCE [LARGE SCALE GENOMIC DNA]</scope>
    <source>
        <strain evidence="10">AB050A</strain>
    </source>
</reference>
<dbReference type="CDD" id="cd00009">
    <property type="entry name" value="AAA"/>
    <property type="match status" value="1"/>
</dbReference>
<organism evidence="9 10">
    <name type="scientific">Corallococcus aberystwythensis</name>
    <dbReference type="NCBI Taxonomy" id="2316722"/>
    <lineage>
        <taxon>Bacteria</taxon>
        <taxon>Pseudomonadati</taxon>
        <taxon>Myxococcota</taxon>
        <taxon>Myxococcia</taxon>
        <taxon>Myxococcales</taxon>
        <taxon>Cystobacterineae</taxon>
        <taxon>Myxococcaceae</taxon>
        <taxon>Corallococcus</taxon>
    </lineage>
</organism>
<dbReference type="Pfam" id="PF02861">
    <property type="entry name" value="Clp_N"/>
    <property type="match status" value="1"/>
</dbReference>
<name>A0A3A8Q906_9BACT</name>
<keyword evidence="9" id="KW-0378">Hydrolase</keyword>
<dbReference type="RefSeq" id="WP_120556516.1">
    <property type="nucleotide sequence ID" value="NZ_RAWK01000096.1"/>
</dbReference>
<keyword evidence="3 6" id="KW-0067">ATP-binding</keyword>
<dbReference type="Gene3D" id="1.10.1780.10">
    <property type="entry name" value="Clp, N-terminal domain"/>
    <property type="match status" value="1"/>
</dbReference>
<dbReference type="SMART" id="SM01086">
    <property type="entry name" value="ClpB_D2-small"/>
    <property type="match status" value="1"/>
</dbReference>
<dbReference type="GO" id="GO:0005737">
    <property type="term" value="C:cytoplasm"/>
    <property type="evidence" value="ECO:0007669"/>
    <property type="project" value="TreeGrafter"/>
</dbReference>
<dbReference type="PANTHER" id="PTHR11638:SF111">
    <property type="entry name" value="ATP-DEPENDENT CLP PROTEASE ATP-BINDING SUBUNIT CLPA"/>
    <property type="match status" value="1"/>
</dbReference>
<dbReference type="InterPro" id="IPR003593">
    <property type="entry name" value="AAA+_ATPase"/>
</dbReference>
<gene>
    <name evidence="9" type="primary">clpA</name>
    <name evidence="9" type="ORF">D7W81_17390</name>
</gene>
<evidence type="ECO:0000259" key="8">
    <source>
        <dbReference type="PROSITE" id="PS51903"/>
    </source>
</evidence>
<dbReference type="SUPFAM" id="SSF81923">
    <property type="entry name" value="Double Clp-N motif"/>
    <property type="match status" value="1"/>
</dbReference>
<evidence type="ECO:0000256" key="1">
    <source>
        <dbReference type="ARBA" id="ARBA00022737"/>
    </source>
</evidence>
<dbReference type="PROSITE" id="PS00870">
    <property type="entry name" value="CLPAB_1"/>
    <property type="match status" value="1"/>
</dbReference>
<dbReference type="GO" id="GO:0016887">
    <property type="term" value="F:ATP hydrolysis activity"/>
    <property type="evidence" value="ECO:0007669"/>
    <property type="project" value="InterPro"/>
</dbReference>
<dbReference type="AlphaFoldDB" id="A0A3A8Q906"/>
<dbReference type="InterPro" id="IPR013461">
    <property type="entry name" value="ClpA"/>
</dbReference>
<dbReference type="GO" id="GO:0006508">
    <property type="term" value="P:proteolysis"/>
    <property type="evidence" value="ECO:0007669"/>
    <property type="project" value="UniProtKB-KW"/>
</dbReference>
<dbReference type="InterPro" id="IPR041546">
    <property type="entry name" value="ClpA/ClpB_AAA_lid"/>
</dbReference>
<evidence type="ECO:0000256" key="2">
    <source>
        <dbReference type="ARBA" id="ARBA00022741"/>
    </source>
</evidence>
<keyword evidence="1 5" id="KW-0677">Repeat</keyword>
<dbReference type="Pfam" id="PF10431">
    <property type="entry name" value="ClpB_D2-small"/>
    <property type="match status" value="1"/>
</dbReference>
<dbReference type="InterPro" id="IPR001270">
    <property type="entry name" value="ClpA/B"/>
</dbReference>
<keyword evidence="10" id="KW-1185">Reference proteome</keyword>
<keyword evidence="4 6" id="KW-0143">Chaperone</keyword>
<dbReference type="Pfam" id="PF07724">
    <property type="entry name" value="AAA_2"/>
    <property type="match status" value="1"/>
</dbReference>
<dbReference type="Proteomes" id="UP000267003">
    <property type="component" value="Unassembled WGS sequence"/>
</dbReference>
<dbReference type="InterPro" id="IPR050130">
    <property type="entry name" value="ClpA_ClpB"/>
</dbReference>
<comment type="similarity">
    <text evidence="6">Belongs to the ClpA/ClpB family.</text>
</comment>
<proteinExistence type="inferred from homology"/>
<keyword evidence="9" id="KW-0645">Protease</keyword>
<evidence type="ECO:0000313" key="10">
    <source>
        <dbReference type="Proteomes" id="UP000267003"/>
    </source>
</evidence>
<comment type="caution">
    <text evidence="9">The sequence shown here is derived from an EMBL/GenBank/DDBJ whole genome shotgun (WGS) entry which is preliminary data.</text>
</comment>
<dbReference type="InterPro" id="IPR036628">
    <property type="entry name" value="Clp_N_dom_sf"/>
</dbReference>
<feature type="domain" description="Clp R" evidence="8">
    <location>
        <begin position="1"/>
        <end position="68"/>
    </location>
</feature>
<evidence type="ECO:0000256" key="3">
    <source>
        <dbReference type="ARBA" id="ARBA00022840"/>
    </source>
</evidence>
<dbReference type="SMART" id="SM00382">
    <property type="entry name" value="AAA"/>
    <property type="match status" value="2"/>
</dbReference>
<dbReference type="Pfam" id="PF17871">
    <property type="entry name" value="AAA_lid_9"/>
    <property type="match status" value="1"/>
</dbReference>